<evidence type="ECO:0000313" key="3">
    <source>
        <dbReference type="EMBL" id="RZC63374.1"/>
    </source>
</evidence>
<sequence length="248" mass="29005">MSSECADKQNHVIDCQRVKEARLRERIEEEKKLDAKDKLELEVEMLRGKLKALTYMADLESKKKLQELTKDLKEETQHLEALNQTLTVKEREINDELQDARKELIKELKELGSRAPVRVKRMGEIDLKPFQDACKKKYTADEAEVQASIPCTDWQNEIKDPNWFPFVNVKVRDDVYETKIDEEDEKLSRSRNEMGDEVFKAVATALLELNEYNGSARYVVSELWNFKEGRKATLKEGIQRLIKSKKKK</sequence>
<proteinExistence type="predicted"/>
<organism evidence="3 4">
    <name type="scientific">Papaver somniferum</name>
    <name type="common">Opium poppy</name>
    <dbReference type="NCBI Taxonomy" id="3469"/>
    <lineage>
        <taxon>Eukaryota</taxon>
        <taxon>Viridiplantae</taxon>
        <taxon>Streptophyta</taxon>
        <taxon>Embryophyta</taxon>
        <taxon>Tracheophyta</taxon>
        <taxon>Spermatophyta</taxon>
        <taxon>Magnoliopsida</taxon>
        <taxon>Ranunculales</taxon>
        <taxon>Papaveraceae</taxon>
        <taxon>Papaveroideae</taxon>
        <taxon>Papaver</taxon>
    </lineage>
</organism>
<evidence type="ECO:0000256" key="1">
    <source>
        <dbReference type="SAM" id="Coils"/>
    </source>
</evidence>
<dbReference type="OMA" id="MSEEWGE"/>
<name>A0A4Y7JQI9_PAPSO</name>
<reference evidence="3 4" key="1">
    <citation type="journal article" date="2018" name="Science">
        <title>The opium poppy genome and morphinan production.</title>
        <authorList>
            <person name="Guo L."/>
            <person name="Winzer T."/>
            <person name="Yang X."/>
            <person name="Li Y."/>
            <person name="Ning Z."/>
            <person name="He Z."/>
            <person name="Teodor R."/>
            <person name="Lu Y."/>
            <person name="Bowser T.A."/>
            <person name="Graham I.A."/>
            <person name="Ye K."/>
        </authorList>
    </citation>
    <scope>NUCLEOTIDE SEQUENCE [LARGE SCALE GENOMIC DNA]</scope>
    <source>
        <strain evidence="4">cv. HN1</strain>
        <tissue evidence="3">Leaves</tissue>
    </source>
</reference>
<evidence type="ECO:0000259" key="2">
    <source>
        <dbReference type="Pfam" id="PF03469"/>
    </source>
</evidence>
<dbReference type="Gramene" id="RZC63374">
    <property type="protein sequence ID" value="RZC63374"/>
    <property type="gene ID" value="C5167_025129"/>
</dbReference>
<dbReference type="Pfam" id="PF03469">
    <property type="entry name" value="XH"/>
    <property type="match status" value="1"/>
</dbReference>
<evidence type="ECO:0000313" key="4">
    <source>
        <dbReference type="Proteomes" id="UP000316621"/>
    </source>
</evidence>
<accession>A0A4Y7JQI9</accession>
<dbReference type="STRING" id="3469.A0A4Y7JQI9"/>
<keyword evidence="1" id="KW-0175">Coiled coil</keyword>
<feature type="domain" description="Factor of DNA methylation 1-5/IDN2" evidence="2">
    <location>
        <begin position="120"/>
        <end position="247"/>
    </location>
</feature>
<dbReference type="AlphaFoldDB" id="A0A4Y7JQI9"/>
<dbReference type="InterPro" id="IPR005379">
    <property type="entry name" value="FDM1-5/IDN2_XH"/>
</dbReference>
<gene>
    <name evidence="3" type="ORF">C5167_025129</name>
</gene>
<keyword evidence="4" id="KW-1185">Reference proteome</keyword>
<dbReference type="PANTHER" id="PTHR21596">
    <property type="entry name" value="RIBONUCLEASE P SUBUNIT P38"/>
    <property type="match status" value="1"/>
</dbReference>
<dbReference type="EMBL" id="CM010719">
    <property type="protein sequence ID" value="RZC63374.1"/>
    <property type="molecule type" value="Genomic_DNA"/>
</dbReference>
<feature type="coiled-coil region" evidence="1">
    <location>
        <begin position="36"/>
        <end position="114"/>
    </location>
</feature>
<protein>
    <recommendedName>
        <fullName evidence="2">Factor of DNA methylation 1-5/IDN2 domain-containing protein</fullName>
    </recommendedName>
</protein>
<dbReference type="GO" id="GO:0080188">
    <property type="term" value="P:gene silencing by siRNA-directed DNA methylation"/>
    <property type="evidence" value="ECO:0007669"/>
    <property type="project" value="InterPro"/>
</dbReference>
<dbReference type="Proteomes" id="UP000316621">
    <property type="component" value="Chromosome 5"/>
</dbReference>
<dbReference type="InterPro" id="IPR045177">
    <property type="entry name" value="FDM1-5/IDN2"/>
</dbReference>
<dbReference type="PANTHER" id="PTHR21596:SF3">
    <property type="entry name" value="FACTOR OF DNA METHYLATION 1-RELATED"/>
    <property type="match status" value="1"/>
</dbReference>